<evidence type="ECO:0000256" key="7">
    <source>
        <dbReference type="SAM" id="MobiDB-lite"/>
    </source>
</evidence>
<dbReference type="InterPro" id="IPR051906">
    <property type="entry name" value="TolC-like"/>
</dbReference>
<keyword evidence="2" id="KW-1134">Transmembrane beta strand</keyword>
<reference evidence="9 10" key="1">
    <citation type="journal article" date="2005" name="DNA Res.">
        <title>Complete genome sequence of the facultative anaerobic magnetotactic bacterium Magnetospirillum sp. strain AMB-1.</title>
        <authorList>
            <person name="Matsunaga T."/>
            <person name="Okamura Y."/>
            <person name="Fukuda Y."/>
            <person name="Wahyudi A.T."/>
            <person name="Murase Y."/>
            <person name="Takeyama H."/>
        </authorList>
    </citation>
    <scope>NUCLEOTIDE SEQUENCE [LARGE SCALE GENOMIC DNA]</scope>
    <source>
        <strain evidence="10">ATCC 700264 / AMB-1</strain>
    </source>
</reference>
<evidence type="ECO:0000256" key="5">
    <source>
        <dbReference type="ARBA" id="ARBA00023237"/>
    </source>
</evidence>
<evidence type="ECO:0000256" key="4">
    <source>
        <dbReference type="ARBA" id="ARBA00023136"/>
    </source>
</evidence>
<dbReference type="EMBL" id="AP007255">
    <property type="protein sequence ID" value="BAE52080.1"/>
    <property type="molecule type" value="Genomic_DNA"/>
</dbReference>
<keyword evidence="3" id="KW-0812">Transmembrane</keyword>
<evidence type="ECO:0000313" key="10">
    <source>
        <dbReference type="Proteomes" id="UP000007058"/>
    </source>
</evidence>
<evidence type="ECO:0000256" key="2">
    <source>
        <dbReference type="ARBA" id="ARBA00022452"/>
    </source>
</evidence>
<dbReference type="OrthoDB" id="9764652at2"/>
<keyword evidence="10" id="KW-1185">Reference proteome</keyword>
<dbReference type="HOGENOM" id="CLU_023283_0_0_5"/>
<keyword evidence="6" id="KW-0175">Coiled coil</keyword>
<feature type="chain" id="PRO_5004217849" evidence="8">
    <location>
        <begin position="34"/>
        <end position="597"/>
    </location>
</feature>
<dbReference type="KEGG" id="mag:amb3276"/>
<dbReference type="GO" id="GO:0015562">
    <property type="term" value="F:efflux transmembrane transporter activity"/>
    <property type="evidence" value="ECO:0007669"/>
    <property type="project" value="InterPro"/>
</dbReference>
<keyword evidence="8" id="KW-0732">Signal</keyword>
<proteinExistence type="predicted"/>
<dbReference type="GO" id="GO:1990281">
    <property type="term" value="C:efflux pump complex"/>
    <property type="evidence" value="ECO:0007669"/>
    <property type="project" value="TreeGrafter"/>
</dbReference>
<evidence type="ECO:0000256" key="6">
    <source>
        <dbReference type="SAM" id="Coils"/>
    </source>
</evidence>
<organism evidence="9 10">
    <name type="scientific">Paramagnetospirillum magneticum (strain ATCC 700264 / AMB-1)</name>
    <name type="common">Magnetospirillum magneticum</name>
    <dbReference type="NCBI Taxonomy" id="342108"/>
    <lineage>
        <taxon>Bacteria</taxon>
        <taxon>Pseudomonadati</taxon>
        <taxon>Pseudomonadota</taxon>
        <taxon>Alphaproteobacteria</taxon>
        <taxon>Rhodospirillales</taxon>
        <taxon>Magnetospirillaceae</taxon>
        <taxon>Paramagnetospirillum</taxon>
    </lineage>
</organism>
<evidence type="ECO:0000256" key="1">
    <source>
        <dbReference type="ARBA" id="ARBA00004442"/>
    </source>
</evidence>
<feature type="signal peptide" evidence="8">
    <location>
        <begin position="1"/>
        <end position="33"/>
    </location>
</feature>
<dbReference type="Gene3D" id="1.20.1600.10">
    <property type="entry name" value="Outer membrane efflux proteins (OEP)"/>
    <property type="match status" value="1"/>
</dbReference>
<dbReference type="GO" id="GO:0015288">
    <property type="term" value="F:porin activity"/>
    <property type="evidence" value="ECO:0007669"/>
    <property type="project" value="TreeGrafter"/>
</dbReference>
<dbReference type="SUPFAM" id="SSF56954">
    <property type="entry name" value="Outer membrane efflux proteins (OEP)"/>
    <property type="match status" value="1"/>
</dbReference>
<sequence>MTANLSRLARLMAAVSTAALLSACAVTPTPFTADEFSAKAKADRAAMFEGQEVMAKPLTLADAVARVLKYNLDKRSKMMDEALALGQTSLDRFDLLPKLAANAGYTERSAPNATRSRDLYTQTTSTSNPSYSADRFSITNDLGLTWNILDFGVSYFTAHQNADRALIAQEKRRKTVNNLVQEVRFTFWRAAAAQTLKGKVTEVIANAEKALKDSERVEAEKLKNPTETLRIQKTLLESIRQLEAIDQELTTAKAELAALINVAPGSDFKLDVPEKGGMTIPAWDMPIEQMEEAALINNPDLREQDYQSRIAIDDTHKEILKLLPGVTLSFSRQYDSNSFLMENRWNDVGTKVTWNLINLLSAPDRLAHADSAEKVADAKRIALRMAVLAQVHVISHQFASATKQFERADKLWGIETRLAEASGNQQRGGTQNEIERISTETSAIAAELRRFQTYAQMQSAYGKLQATIGADPVPERVASHSLEGLSGAIVLAMPPVVKVDAVPQAAPAVIEAVKPDVSTEPEQRDVVADALGWLGRTIADKVQELSAPTKEATAPTVQAPPPVTVPVSVTVDPAASQVAQANPPDRPIDWLGRPINW</sequence>
<evidence type="ECO:0000256" key="8">
    <source>
        <dbReference type="SAM" id="SignalP"/>
    </source>
</evidence>
<keyword evidence="5" id="KW-0998">Cell outer membrane</keyword>
<evidence type="ECO:0000256" key="3">
    <source>
        <dbReference type="ARBA" id="ARBA00022692"/>
    </source>
</evidence>
<dbReference type="Proteomes" id="UP000007058">
    <property type="component" value="Chromosome"/>
</dbReference>
<dbReference type="PANTHER" id="PTHR30026:SF21">
    <property type="entry name" value="SLR1270 PROTEIN"/>
    <property type="match status" value="1"/>
</dbReference>
<dbReference type="PROSITE" id="PS51257">
    <property type="entry name" value="PROKAR_LIPOPROTEIN"/>
    <property type="match status" value="1"/>
</dbReference>
<feature type="region of interest" description="Disordered" evidence="7">
    <location>
        <begin position="577"/>
        <end position="597"/>
    </location>
</feature>
<comment type="subcellular location">
    <subcellularLocation>
        <location evidence="1">Cell outer membrane</location>
    </subcellularLocation>
</comment>
<dbReference type="PANTHER" id="PTHR30026">
    <property type="entry name" value="OUTER MEMBRANE PROTEIN TOLC"/>
    <property type="match status" value="1"/>
</dbReference>
<protein>
    <submittedName>
        <fullName evidence="9">Outer membrane protein</fullName>
    </submittedName>
</protein>
<dbReference type="RefSeq" id="WP_011385638.1">
    <property type="nucleotide sequence ID" value="NC_007626.1"/>
</dbReference>
<keyword evidence="4" id="KW-0472">Membrane</keyword>
<dbReference type="GO" id="GO:0009279">
    <property type="term" value="C:cell outer membrane"/>
    <property type="evidence" value="ECO:0007669"/>
    <property type="project" value="UniProtKB-SubCell"/>
</dbReference>
<gene>
    <name evidence="9" type="ordered locus">amb3276</name>
</gene>
<accession>Q2W245</accession>
<name>Q2W245_PARM1</name>
<evidence type="ECO:0000313" key="9">
    <source>
        <dbReference type="EMBL" id="BAE52080.1"/>
    </source>
</evidence>
<dbReference type="AlphaFoldDB" id="Q2W245"/>
<dbReference type="STRING" id="342108.amb3276"/>
<feature type="coiled-coil region" evidence="6">
    <location>
        <begin position="235"/>
        <end position="262"/>
    </location>
</feature>